<dbReference type="OrthoDB" id="4389293at2759"/>
<dbReference type="EMBL" id="AP024426">
    <property type="protein sequence ID" value="BCR95451.1"/>
    <property type="molecule type" value="Genomic_DNA"/>
</dbReference>
<feature type="chain" id="PRO_5042682548" evidence="1">
    <location>
        <begin position="19"/>
        <end position="179"/>
    </location>
</feature>
<dbReference type="RefSeq" id="XP_041539217.1">
    <property type="nucleotide sequence ID" value="XM_041685098.1"/>
</dbReference>
<dbReference type="GeneID" id="64956776"/>
<protein>
    <submittedName>
        <fullName evidence="3">Uncharacterized protein</fullName>
    </submittedName>
</protein>
<dbReference type="Proteomes" id="UP000075230">
    <property type="component" value="Unassembled WGS sequence"/>
</dbReference>
<dbReference type="EMBL" id="BCWF01000021">
    <property type="protein sequence ID" value="GAT27556.1"/>
    <property type="molecule type" value="Genomic_DNA"/>
</dbReference>
<gene>
    <name evidence="2" type="ORF">AKAW2_20391S</name>
    <name evidence="3" type="ORF">RIB2604_02112500</name>
</gene>
<dbReference type="Proteomes" id="UP000661280">
    <property type="component" value="Chromosome 2"/>
</dbReference>
<evidence type="ECO:0000256" key="1">
    <source>
        <dbReference type="SAM" id="SignalP"/>
    </source>
</evidence>
<proteinExistence type="predicted"/>
<evidence type="ECO:0000313" key="5">
    <source>
        <dbReference type="Proteomes" id="UP000661280"/>
    </source>
</evidence>
<reference evidence="2" key="3">
    <citation type="submission" date="2021-01" db="EMBL/GenBank/DDBJ databases">
        <authorList>
            <consortium name="Aspergillus luchuensis mut. kawachii IFO 4304 genome sequencing consortium"/>
            <person name="Kazuki M."/>
            <person name="Futagami T."/>
        </authorList>
    </citation>
    <scope>NUCLEOTIDE SEQUENCE</scope>
    <source>
        <strain evidence="2">IFO 4308</strain>
    </source>
</reference>
<sequence>MRLLNLASFLCLLGSTQALSLGQRCLEALNTMSTVPGQYIATIERDTCSWGCKPRPEEWDTVFEGVIQKVVEDGARYTGIDDPKAQAAFASYLNDVFQNVNSKCGGRLGDDNLCNDSPQTAALKQCVDDNAKWAATTAALRLVGYLSEDRCEKVSDYFKSEQLWNKDLPNRSQVYVQNC</sequence>
<keyword evidence="1" id="KW-0732">Signal</keyword>
<dbReference type="VEuPathDB" id="FungiDB:ASPFODRAFT_56338"/>
<feature type="signal peptide" evidence="1">
    <location>
        <begin position="1"/>
        <end position="18"/>
    </location>
</feature>
<dbReference type="KEGG" id="aluc:AKAW2_20391S"/>
<organism evidence="3 4">
    <name type="scientific">Aspergillus kawachii</name>
    <name type="common">White koji mold</name>
    <name type="synonym">Aspergillus awamori var. kawachi</name>
    <dbReference type="NCBI Taxonomy" id="1069201"/>
    <lineage>
        <taxon>Eukaryota</taxon>
        <taxon>Fungi</taxon>
        <taxon>Dikarya</taxon>
        <taxon>Ascomycota</taxon>
        <taxon>Pezizomycotina</taxon>
        <taxon>Eurotiomycetes</taxon>
        <taxon>Eurotiomycetidae</taxon>
        <taxon>Eurotiales</taxon>
        <taxon>Aspergillaceae</taxon>
        <taxon>Aspergillus</taxon>
        <taxon>Aspergillus subgen. Circumdati</taxon>
    </lineage>
</organism>
<reference evidence="4" key="2">
    <citation type="submission" date="2016-02" db="EMBL/GenBank/DDBJ databases">
        <title>Genome sequencing of Aspergillus luchuensis NBRC 4314.</title>
        <authorList>
            <person name="Yamada O."/>
        </authorList>
    </citation>
    <scope>NUCLEOTIDE SEQUENCE [LARGE SCALE GENOMIC DNA]</scope>
    <source>
        <strain evidence="4">RIB 2604</strain>
    </source>
</reference>
<evidence type="ECO:0000313" key="4">
    <source>
        <dbReference type="Proteomes" id="UP000075230"/>
    </source>
</evidence>
<evidence type="ECO:0000313" key="2">
    <source>
        <dbReference type="EMBL" id="BCR95451.1"/>
    </source>
</evidence>
<evidence type="ECO:0000313" key="3">
    <source>
        <dbReference type="EMBL" id="GAT27556.1"/>
    </source>
</evidence>
<keyword evidence="5" id="KW-1185">Reference proteome</keyword>
<accession>A0A146FP56</accession>
<dbReference type="AlphaFoldDB" id="A0A146FP56"/>
<name>A0A146FP56_ASPKA</name>
<reference evidence="2" key="4">
    <citation type="submission" date="2021-02" db="EMBL/GenBank/DDBJ databases">
        <title>Aspergillus luchuensis mut. kawachii IFO 4304 genome sequence.</title>
        <authorList>
            <person name="Mori K."/>
            <person name="Kadooka C."/>
            <person name="Goto M."/>
            <person name="Futagami T."/>
        </authorList>
    </citation>
    <scope>NUCLEOTIDE SEQUENCE</scope>
    <source>
        <strain evidence="2">IFO 4308</strain>
    </source>
</reference>
<reference evidence="3 4" key="1">
    <citation type="journal article" date="2016" name="DNA Res.">
        <title>Genome sequence of Aspergillus luchuensis NBRC 4314.</title>
        <authorList>
            <person name="Yamada O."/>
            <person name="Machida M."/>
            <person name="Hosoyama A."/>
            <person name="Goto M."/>
            <person name="Takahashi T."/>
            <person name="Futagami T."/>
            <person name="Yamagata Y."/>
            <person name="Takeuchi M."/>
            <person name="Kobayashi T."/>
            <person name="Koike H."/>
            <person name="Abe K."/>
            <person name="Asai K."/>
            <person name="Arita M."/>
            <person name="Fujita N."/>
            <person name="Fukuda K."/>
            <person name="Higa K."/>
            <person name="Horikawa H."/>
            <person name="Ishikawa T."/>
            <person name="Jinno K."/>
            <person name="Kato Y."/>
            <person name="Kirimura K."/>
            <person name="Mizutani O."/>
            <person name="Nakasone K."/>
            <person name="Sano M."/>
            <person name="Shiraishi Y."/>
            <person name="Tsukahara M."/>
            <person name="Gomi K."/>
        </authorList>
    </citation>
    <scope>NUCLEOTIDE SEQUENCE [LARGE SCALE GENOMIC DNA]</scope>
    <source>
        <strain evidence="3 4">RIB 2604</strain>
    </source>
</reference>